<gene>
    <name evidence="1" type="ORF">UABAM_02818</name>
</gene>
<reference evidence="1 2" key="1">
    <citation type="submission" date="2019-08" db="EMBL/GenBank/DDBJ databases">
        <title>Complete genome sequence of Candidatus Uab amorphum.</title>
        <authorList>
            <person name="Shiratori T."/>
            <person name="Suzuki S."/>
            <person name="Kakizawa Y."/>
            <person name="Ishida K."/>
        </authorList>
    </citation>
    <scope>NUCLEOTIDE SEQUENCE [LARGE SCALE GENOMIC DNA]</scope>
    <source>
        <strain evidence="1 2">SRT547</strain>
    </source>
</reference>
<organism evidence="1 2">
    <name type="scientific">Uabimicrobium amorphum</name>
    <dbReference type="NCBI Taxonomy" id="2596890"/>
    <lineage>
        <taxon>Bacteria</taxon>
        <taxon>Pseudomonadati</taxon>
        <taxon>Planctomycetota</taxon>
        <taxon>Candidatus Uabimicrobiia</taxon>
        <taxon>Candidatus Uabimicrobiales</taxon>
        <taxon>Candidatus Uabimicrobiaceae</taxon>
        <taxon>Candidatus Uabimicrobium</taxon>
    </lineage>
</organism>
<protein>
    <submittedName>
        <fullName evidence="1">Uncharacterized protein</fullName>
    </submittedName>
</protein>
<sequence length="93" mass="10849">MVGVLQVEELLKQKIQDLEKRLRKIEAGKSAPNADCLTKKEAMEWLGCSKETLNRYIDSGQLPILWPNAKKCLHPEDVKAYMRGMRPNRRRRK</sequence>
<dbReference type="EMBL" id="AP019860">
    <property type="protein sequence ID" value="BBM84458.1"/>
    <property type="molecule type" value="Genomic_DNA"/>
</dbReference>
<accession>A0A5S9F3G2</accession>
<keyword evidence="2" id="KW-1185">Reference proteome</keyword>
<dbReference type="InterPro" id="IPR009061">
    <property type="entry name" value="DNA-bd_dom_put_sf"/>
</dbReference>
<evidence type="ECO:0000313" key="2">
    <source>
        <dbReference type="Proteomes" id="UP000326354"/>
    </source>
</evidence>
<dbReference type="Proteomes" id="UP000326354">
    <property type="component" value="Chromosome"/>
</dbReference>
<dbReference type="AlphaFoldDB" id="A0A5S9F3G2"/>
<proteinExistence type="predicted"/>
<evidence type="ECO:0000313" key="1">
    <source>
        <dbReference type="EMBL" id="BBM84458.1"/>
    </source>
</evidence>
<dbReference type="RefSeq" id="WP_151968613.1">
    <property type="nucleotide sequence ID" value="NZ_AP019860.1"/>
</dbReference>
<name>A0A5S9F3G2_UABAM</name>
<dbReference type="SUPFAM" id="SSF46955">
    <property type="entry name" value="Putative DNA-binding domain"/>
    <property type="match status" value="1"/>
</dbReference>
<dbReference type="KEGG" id="uam:UABAM_02818"/>